<protein>
    <recommendedName>
        <fullName evidence="9">Glycosyltransferase 2-like domain-containing protein</fullName>
    </recommendedName>
</protein>
<keyword evidence="6" id="KW-0448">Lipopolysaccharide biosynthesis</keyword>
<dbReference type="AlphaFoldDB" id="A0A6V8PYY2"/>
<gene>
    <name evidence="10" type="ORF">HKBW3S03_01377</name>
    <name evidence="11" type="ORF">HKBW3S34_00884</name>
    <name evidence="12" type="ORF">HKBW3S44_01225</name>
    <name evidence="13" type="ORF">HKBW3S47_00389</name>
</gene>
<dbReference type="Gene3D" id="3.90.550.10">
    <property type="entry name" value="Spore Coat Polysaccharide Biosynthesis Protein SpsA, Chain A"/>
    <property type="match status" value="1"/>
</dbReference>
<dbReference type="GO" id="GO:0099621">
    <property type="term" value="F:undecaprenyl-phosphate 4-deoxy-4-formamido-L-arabinose transferase activity"/>
    <property type="evidence" value="ECO:0007669"/>
    <property type="project" value="TreeGrafter"/>
</dbReference>
<dbReference type="PANTHER" id="PTHR48090">
    <property type="entry name" value="UNDECAPRENYL-PHOSPHATE 4-DEOXY-4-FORMAMIDO-L-ARABINOSE TRANSFERASE-RELATED"/>
    <property type="match status" value="1"/>
</dbReference>
<reference evidence="14 15" key="1">
    <citation type="journal article" date="2020" name="Front. Microbiol.">
        <title>Single-cell genomics of novel Actinobacteria with the Wood-Ljungdahl pathway discovered in a serpentinizing system.</title>
        <authorList>
            <person name="Merino N."/>
            <person name="Kawai M."/>
            <person name="Boyd E.S."/>
            <person name="Colman D.R."/>
            <person name="McGlynn S.E."/>
            <person name="Nealson K.H."/>
            <person name="Kurokawa K."/>
            <person name="Hongoh Y."/>
        </authorList>
    </citation>
    <scope>NUCLEOTIDE SEQUENCE [LARGE SCALE GENOMIC DNA]</scope>
    <source>
        <strain evidence="10 16">S03</strain>
        <strain evidence="11 17">S34</strain>
        <strain evidence="12 14">S44</strain>
        <strain evidence="13 15">S47</strain>
    </source>
</reference>
<dbReference type="Proteomes" id="UP000574717">
    <property type="component" value="Unassembled WGS sequence"/>
</dbReference>
<evidence type="ECO:0000256" key="8">
    <source>
        <dbReference type="ARBA" id="ARBA00023136"/>
    </source>
</evidence>
<evidence type="ECO:0000256" key="7">
    <source>
        <dbReference type="ARBA" id="ARBA00022989"/>
    </source>
</evidence>
<evidence type="ECO:0000313" key="15">
    <source>
        <dbReference type="Proteomes" id="UP000569018"/>
    </source>
</evidence>
<dbReference type="PANTHER" id="PTHR48090:SF3">
    <property type="entry name" value="UNDECAPRENYL-PHOSPHATE 4-DEOXY-4-FORMAMIDO-L-ARABINOSE TRANSFERASE"/>
    <property type="match status" value="1"/>
</dbReference>
<dbReference type="Proteomes" id="UP000569018">
    <property type="component" value="Unassembled WGS sequence"/>
</dbReference>
<keyword evidence="2" id="KW-1003">Cell membrane</keyword>
<evidence type="ECO:0000259" key="9">
    <source>
        <dbReference type="Pfam" id="PF00535"/>
    </source>
</evidence>
<evidence type="ECO:0000256" key="4">
    <source>
        <dbReference type="ARBA" id="ARBA00022679"/>
    </source>
</evidence>
<dbReference type="Pfam" id="PF00535">
    <property type="entry name" value="Glycos_transf_2"/>
    <property type="match status" value="1"/>
</dbReference>
<dbReference type="InterPro" id="IPR001173">
    <property type="entry name" value="Glyco_trans_2-like"/>
</dbReference>
<dbReference type="EMBL" id="BLRU01000165">
    <property type="protein sequence ID" value="GFP19873.1"/>
    <property type="molecule type" value="Genomic_DNA"/>
</dbReference>
<dbReference type="InterPro" id="IPR050256">
    <property type="entry name" value="Glycosyltransferase_2"/>
</dbReference>
<accession>A0A6V8PYY2</accession>
<dbReference type="GO" id="GO:0005886">
    <property type="term" value="C:plasma membrane"/>
    <property type="evidence" value="ECO:0007669"/>
    <property type="project" value="TreeGrafter"/>
</dbReference>
<evidence type="ECO:0000313" key="17">
    <source>
        <dbReference type="Proteomes" id="UP000588083"/>
    </source>
</evidence>
<dbReference type="Proteomes" id="UP000588083">
    <property type="component" value="Unassembled WGS sequence"/>
</dbReference>
<dbReference type="InterPro" id="IPR029044">
    <property type="entry name" value="Nucleotide-diphossugar_trans"/>
</dbReference>
<dbReference type="CDD" id="cd04179">
    <property type="entry name" value="DPM_DPG-synthase_like"/>
    <property type="match status" value="1"/>
</dbReference>
<comment type="similarity">
    <text evidence="1">Belongs to the glycosyltransferase 2 family.</text>
</comment>
<evidence type="ECO:0000256" key="3">
    <source>
        <dbReference type="ARBA" id="ARBA00022676"/>
    </source>
</evidence>
<evidence type="ECO:0000256" key="2">
    <source>
        <dbReference type="ARBA" id="ARBA00022475"/>
    </source>
</evidence>
<proteinExistence type="inferred from homology"/>
<organism evidence="12 14">
    <name type="scientific">Candidatus Hakubella thermalkaliphila</name>
    <dbReference type="NCBI Taxonomy" id="2754717"/>
    <lineage>
        <taxon>Bacteria</taxon>
        <taxon>Bacillati</taxon>
        <taxon>Actinomycetota</taxon>
        <taxon>Actinomycetota incertae sedis</taxon>
        <taxon>Candidatus Hakubellales</taxon>
        <taxon>Candidatus Hakubellaceae</taxon>
        <taxon>Candidatus Hakubella</taxon>
    </lineage>
</organism>
<sequence length="257" mass="28592">MPALVSLVLPFYNEEASVAKVISDVHAALGKAGVSFEIIAVENGSRDATGEILAELEKQYKELRIVHVRVNQGFGYGIMQGLSVCAGDIVGFMPGDGQVDPSVVLEILQRMEDTGAEVGKARRVVHHDGWQRRFISRSYNLLMRFLFGLPTDDTNGHPKLLTRRAYSAMHLRSHDSFLDAEILLKAQRLGVRVCEVNTKFYRRETGRSTVRLTTCVEFLCNLMQARFQREDPWGLNKLSTSQGTAGGIKEGVSAHRD</sequence>
<evidence type="ECO:0000313" key="12">
    <source>
        <dbReference type="EMBL" id="GFP37547.1"/>
    </source>
</evidence>
<name>A0A6V8PYY2_9ACTN</name>
<comment type="caution">
    <text evidence="12">The sequence shown here is derived from an EMBL/GenBank/DDBJ whole genome shotgun (WGS) entry which is preliminary data.</text>
</comment>
<dbReference type="EMBL" id="BLSD01000012">
    <property type="protein sequence ID" value="GFP38688.1"/>
    <property type="molecule type" value="Genomic_DNA"/>
</dbReference>
<evidence type="ECO:0000313" key="16">
    <source>
        <dbReference type="Proteomes" id="UP000574717"/>
    </source>
</evidence>
<dbReference type="EMBL" id="BLRZ01000033">
    <property type="protein sequence ID" value="GFP29964.1"/>
    <property type="molecule type" value="Genomic_DNA"/>
</dbReference>
<keyword evidence="7" id="KW-1133">Transmembrane helix</keyword>
<dbReference type="Proteomes" id="UP000561271">
    <property type="component" value="Unassembled WGS sequence"/>
</dbReference>
<evidence type="ECO:0000313" key="14">
    <source>
        <dbReference type="Proteomes" id="UP000561271"/>
    </source>
</evidence>
<dbReference type="RefSeq" id="WP_176231748.1">
    <property type="nucleotide sequence ID" value="NZ_BLRU01000165.1"/>
</dbReference>
<keyword evidence="4" id="KW-0808">Transferase</keyword>
<dbReference type="EMBL" id="BLSC01000106">
    <property type="protein sequence ID" value="GFP37547.1"/>
    <property type="molecule type" value="Genomic_DNA"/>
</dbReference>
<evidence type="ECO:0000313" key="13">
    <source>
        <dbReference type="EMBL" id="GFP38688.1"/>
    </source>
</evidence>
<evidence type="ECO:0000313" key="10">
    <source>
        <dbReference type="EMBL" id="GFP19873.1"/>
    </source>
</evidence>
<feature type="domain" description="Glycosyltransferase 2-like" evidence="9">
    <location>
        <begin position="6"/>
        <end position="165"/>
    </location>
</feature>
<dbReference type="GO" id="GO:0009103">
    <property type="term" value="P:lipopolysaccharide biosynthetic process"/>
    <property type="evidence" value="ECO:0007669"/>
    <property type="project" value="UniProtKB-KW"/>
</dbReference>
<keyword evidence="5" id="KW-0812">Transmembrane</keyword>
<evidence type="ECO:0000313" key="11">
    <source>
        <dbReference type="EMBL" id="GFP29964.1"/>
    </source>
</evidence>
<keyword evidence="3" id="KW-0328">Glycosyltransferase</keyword>
<evidence type="ECO:0000256" key="1">
    <source>
        <dbReference type="ARBA" id="ARBA00006739"/>
    </source>
</evidence>
<keyword evidence="17" id="KW-1185">Reference proteome</keyword>
<evidence type="ECO:0000256" key="5">
    <source>
        <dbReference type="ARBA" id="ARBA00022692"/>
    </source>
</evidence>
<evidence type="ECO:0000256" key="6">
    <source>
        <dbReference type="ARBA" id="ARBA00022985"/>
    </source>
</evidence>
<keyword evidence="8" id="KW-0472">Membrane</keyword>
<dbReference type="SUPFAM" id="SSF53448">
    <property type="entry name" value="Nucleotide-diphospho-sugar transferases"/>
    <property type="match status" value="1"/>
</dbReference>